<organism evidence="2 3">
    <name type="scientific">Rhizobium wenxiniae</name>
    <dbReference type="NCBI Taxonomy" id="1737357"/>
    <lineage>
        <taxon>Bacteria</taxon>
        <taxon>Pseudomonadati</taxon>
        <taxon>Pseudomonadota</taxon>
        <taxon>Alphaproteobacteria</taxon>
        <taxon>Hyphomicrobiales</taxon>
        <taxon>Rhizobiaceae</taxon>
        <taxon>Rhizobium/Agrobacterium group</taxon>
        <taxon>Rhizobium</taxon>
    </lineage>
</organism>
<protein>
    <recommendedName>
        <fullName evidence="4">J domain-containing protein</fullName>
    </recommendedName>
</protein>
<dbReference type="RefSeq" id="WP_183990062.1">
    <property type="nucleotide sequence ID" value="NZ_BMHW01000001.1"/>
</dbReference>
<reference evidence="2 3" key="1">
    <citation type="submission" date="2020-08" db="EMBL/GenBank/DDBJ databases">
        <title>Genomic Encyclopedia of Type Strains, Phase IV (KMG-IV): sequencing the most valuable type-strain genomes for metagenomic binning, comparative biology and taxonomic classification.</title>
        <authorList>
            <person name="Goeker M."/>
        </authorList>
    </citation>
    <scope>NUCLEOTIDE SEQUENCE [LARGE SCALE GENOMIC DNA]</scope>
    <source>
        <strain evidence="2 3">DSM 100734</strain>
    </source>
</reference>
<evidence type="ECO:0000313" key="2">
    <source>
        <dbReference type="EMBL" id="MBB6161191.1"/>
    </source>
</evidence>
<dbReference type="Proteomes" id="UP000547879">
    <property type="component" value="Unassembled WGS sequence"/>
</dbReference>
<comment type="caution">
    <text evidence="2">The sequence shown here is derived from an EMBL/GenBank/DDBJ whole genome shotgun (WGS) entry which is preliminary data.</text>
</comment>
<evidence type="ECO:0000313" key="3">
    <source>
        <dbReference type="Proteomes" id="UP000547879"/>
    </source>
</evidence>
<evidence type="ECO:0000256" key="1">
    <source>
        <dbReference type="SAM" id="MobiDB-lite"/>
    </source>
</evidence>
<sequence length="164" mass="18462">MLLGQSIFQSVLTRLKEEEKDDEEASPEGPDFRIRGLGAGFLTPDGRPAASEADAGSYLDYLYEWSASEPDAQTDTSPEAVKVEKPPEKPVMPAHLMRLTEEEIAEDLAISPKDSEASLNEKRRQFAKLNHPDRIEPEFRDNATVRMKTANLLIDRAISSLYWR</sequence>
<dbReference type="AlphaFoldDB" id="A0A7W9Y384"/>
<dbReference type="EMBL" id="JACHEG010000001">
    <property type="protein sequence ID" value="MBB6161191.1"/>
    <property type="molecule type" value="Genomic_DNA"/>
</dbReference>
<feature type="region of interest" description="Disordered" evidence="1">
    <location>
        <begin position="14"/>
        <end position="51"/>
    </location>
</feature>
<keyword evidence="3" id="KW-1185">Reference proteome</keyword>
<feature type="region of interest" description="Disordered" evidence="1">
    <location>
        <begin position="69"/>
        <end position="91"/>
    </location>
</feature>
<proteinExistence type="predicted"/>
<evidence type="ECO:0008006" key="4">
    <source>
        <dbReference type="Google" id="ProtNLM"/>
    </source>
</evidence>
<name>A0A7W9Y384_9HYPH</name>
<accession>A0A7W9Y384</accession>
<gene>
    <name evidence="2" type="ORF">HNQ72_000988</name>
</gene>